<feature type="transmembrane region" description="Helical" evidence="1">
    <location>
        <begin position="37"/>
        <end position="59"/>
    </location>
</feature>
<gene>
    <name evidence="2" type="ORF">GALMADRAFT_78071</name>
</gene>
<protein>
    <submittedName>
        <fullName evidence="2">Uncharacterized protein</fullName>
    </submittedName>
</protein>
<evidence type="ECO:0000313" key="3">
    <source>
        <dbReference type="Proteomes" id="UP000027222"/>
    </source>
</evidence>
<dbReference type="STRING" id="685588.A0A067SFA1"/>
<feature type="transmembrane region" description="Helical" evidence="1">
    <location>
        <begin position="71"/>
        <end position="92"/>
    </location>
</feature>
<keyword evidence="1" id="KW-0472">Membrane</keyword>
<dbReference type="PANTHER" id="PTHR40465:SF1">
    <property type="entry name" value="DUF6534 DOMAIN-CONTAINING PROTEIN"/>
    <property type="match status" value="1"/>
</dbReference>
<feature type="non-terminal residue" evidence="2">
    <location>
        <position position="1"/>
    </location>
</feature>
<sequence length="133" mass="15037">LVGYLLNWGLLGILSTQVYFYYLAFPKDLTQSKTLVYGVYLFEIVQTLMLTQTCFATFATGFGNLNAINNIGVIWFAVPIMSSLVAFVVQTFYAYRIGLLSRSIVVPIVILLVCFFFKDSHGAHIADNMFYFL</sequence>
<dbReference type="OrthoDB" id="2953893at2759"/>
<name>A0A067SFA1_GALM3</name>
<dbReference type="EMBL" id="KL142406">
    <property type="protein sequence ID" value="KDR68692.1"/>
    <property type="molecule type" value="Genomic_DNA"/>
</dbReference>
<keyword evidence="1" id="KW-1133">Transmembrane helix</keyword>
<evidence type="ECO:0000256" key="1">
    <source>
        <dbReference type="SAM" id="Phobius"/>
    </source>
</evidence>
<dbReference type="Proteomes" id="UP000027222">
    <property type="component" value="Unassembled WGS sequence"/>
</dbReference>
<feature type="transmembrane region" description="Helical" evidence="1">
    <location>
        <begin position="99"/>
        <end position="118"/>
    </location>
</feature>
<organism evidence="2 3">
    <name type="scientific">Galerina marginata (strain CBS 339.88)</name>
    <dbReference type="NCBI Taxonomy" id="685588"/>
    <lineage>
        <taxon>Eukaryota</taxon>
        <taxon>Fungi</taxon>
        <taxon>Dikarya</taxon>
        <taxon>Basidiomycota</taxon>
        <taxon>Agaricomycotina</taxon>
        <taxon>Agaricomycetes</taxon>
        <taxon>Agaricomycetidae</taxon>
        <taxon>Agaricales</taxon>
        <taxon>Agaricineae</taxon>
        <taxon>Strophariaceae</taxon>
        <taxon>Galerina</taxon>
    </lineage>
</organism>
<proteinExistence type="predicted"/>
<keyword evidence="3" id="KW-1185">Reference proteome</keyword>
<dbReference type="PANTHER" id="PTHR40465">
    <property type="entry name" value="CHROMOSOME 1, WHOLE GENOME SHOTGUN SEQUENCE"/>
    <property type="match status" value="1"/>
</dbReference>
<feature type="transmembrane region" description="Helical" evidence="1">
    <location>
        <begin position="6"/>
        <end position="25"/>
    </location>
</feature>
<accession>A0A067SFA1</accession>
<dbReference type="AlphaFoldDB" id="A0A067SFA1"/>
<dbReference type="HOGENOM" id="CLU_046025_16_2_1"/>
<evidence type="ECO:0000313" key="2">
    <source>
        <dbReference type="EMBL" id="KDR68692.1"/>
    </source>
</evidence>
<keyword evidence="1" id="KW-0812">Transmembrane</keyword>
<reference evidence="3" key="1">
    <citation type="journal article" date="2014" name="Proc. Natl. Acad. Sci. U.S.A.">
        <title>Extensive sampling of basidiomycete genomes demonstrates inadequacy of the white-rot/brown-rot paradigm for wood decay fungi.</title>
        <authorList>
            <person name="Riley R."/>
            <person name="Salamov A.A."/>
            <person name="Brown D.W."/>
            <person name="Nagy L.G."/>
            <person name="Floudas D."/>
            <person name="Held B.W."/>
            <person name="Levasseur A."/>
            <person name="Lombard V."/>
            <person name="Morin E."/>
            <person name="Otillar R."/>
            <person name="Lindquist E.A."/>
            <person name="Sun H."/>
            <person name="LaButti K.M."/>
            <person name="Schmutz J."/>
            <person name="Jabbour D."/>
            <person name="Luo H."/>
            <person name="Baker S.E."/>
            <person name="Pisabarro A.G."/>
            <person name="Walton J.D."/>
            <person name="Blanchette R.A."/>
            <person name="Henrissat B."/>
            <person name="Martin F."/>
            <person name="Cullen D."/>
            <person name="Hibbett D.S."/>
            <person name="Grigoriev I.V."/>
        </authorList>
    </citation>
    <scope>NUCLEOTIDE SEQUENCE [LARGE SCALE GENOMIC DNA]</scope>
    <source>
        <strain evidence="3">CBS 339.88</strain>
    </source>
</reference>